<dbReference type="STRING" id="1344416.A0A139AC43"/>
<keyword evidence="7" id="KW-0808">Transferase</keyword>
<dbReference type="InterPro" id="IPR011009">
    <property type="entry name" value="Kinase-like_dom_sf"/>
</dbReference>
<dbReference type="OMA" id="GRESECF"/>
<comment type="similarity">
    <text evidence="5">Belongs to the protein kinase superfamily.</text>
</comment>
<dbReference type="PROSITE" id="PS50011">
    <property type="entry name" value="PROTEIN_KINASE_DOM"/>
    <property type="match status" value="1"/>
</dbReference>
<dbReference type="PROSITE" id="PS00107">
    <property type="entry name" value="PROTEIN_KINASE_ATP"/>
    <property type="match status" value="1"/>
</dbReference>
<dbReference type="InterPro" id="IPR000719">
    <property type="entry name" value="Prot_kinase_dom"/>
</dbReference>
<dbReference type="PIRSF" id="PIRSF000654">
    <property type="entry name" value="Integrin-linked_kinase"/>
    <property type="match status" value="1"/>
</dbReference>
<proteinExistence type="inferred from homology"/>
<keyword evidence="1 5" id="KW-0723">Serine/threonine-protein kinase</keyword>
<evidence type="ECO:0000259" key="6">
    <source>
        <dbReference type="PROSITE" id="PS50011"/>
    </source>
</evidence>
<keyword evidence="7" id="KW-0418">Kinase</keyword>
<dbReference type="InterPro" id="IPR017441">
    <property type="entry name" value="Protein_kinase_ATP_BS"/>
</dbReference>
<organism evidence="7 8">
    <name type="scientific">Gonapodya prolifera (strain JEL478)</name>
    <name type="common">Monoblepharis prolifera</name>
    <dbReference type="NCBI Taxonomy" id="1344416"/>
    <lineage>
        <taxon>Eukaryota</taxon>
        <taxon>Fungi</taxon>
        <taxon>Fungi incertae sedis</taxon>
        <taxon>Chytridiomycota</taxon>
        <taxon>Chytridiomycota incertae sedis</taxon>
        <taxon>Monoblepharidomycetes</taxon>
        <taxon>Monoblepharidales</taxon>
        <taxon>Gonapodyaceae</taxon>
        <taxon>Gonapodya</taxon>
    </lineage>
</organism>
<dbReference type="PRINTS" id="PR00109">
    <property type="entry name" value="TYRKINASE"/>
</dbReference>
<dbReference type="Proteomes" id="UP000070544">
    <property type="component" value="Unassembled WGS sequence"/>
</dbReference>
<dbReference type="SUPFAM" id="SSF56112">
    <property type="entry name" value="Protein kinase-like (PK-like)"/>
    <property type="match status" value="1"/>
</dbReference>
<keyword evidence="2 4" id="KW-0547">Nucleotide-binding</keyword>
<feature type="domain" description="Protein kinase" evidence="6">
    <location>
        <begin position="24"/>
        <end position="288"/>
    </location>
</feature>
<dbReference type="GO" id="GO:0005524">
    <property type="term" value="F:ATP binding"/>
    <property type="evidence" value="ECO:0007669"/>
    <property type="project" value="UniProtKB-UniRule"/>
</dbReference>
<sequence>MLTVAKPVKPLKDYPWFLRSEMVKCPDIPIGKGGYSKVYLGELRGISRVAVKILNPQECCPDISLHRETFIREIETWWRLKSHPNVCLVYCAGIMNWKWDGRESECFFIAAKYMKNGNCSEYSKGKPLEVKLKLLREVALGMAHLHEQNIVHADLKPDNTLVDDNGCALVVDFGAAKTDNFDETIGNRAGTLSYIPPERFEEGAVTREAGDIFAFAITMYSILSEGRPYGSKDTSQILDAIVKGERPDISRLTDIPEEVLNLLQRCWAHNPSDRPFFVEIAEILRPFA</sequence>
<dbReference type="EMBL" id="KQ965769">
    <property type="protein sequence ID" value="KXS14371.1"/>
    <property type="molecule type" value="Genomic_DNA"/>
</dbReference>
<accession>A0A139AC43</accession>
<dbReference type="SMART" id="SM00220">
    <property type="entry name" value="S_TKc"/>
    <property type="match status" value="1"/>
</dbReference>
<dbReference type="Pfam" id="PF07714">
    <property type="entry name" value="PK_Tyr_Ser-Thr"/>
    <property type="match status" value="1"/>
</dbReference>
<dbReference type="PANTHER" id="PTHR44329">
    <property type="entry name" value="SERINE/THREONINE-PROTEIN KINASE TNNI3K-RELATED"/>
    <property type="match status" value="1"/>
</dbReference>
<dbReference type="PROSITE" id="PS00108">
    <property type="entry name" value="PROTEIN_KINASE_ST"/>
    <property type="match status" value="1"/>
</dbReference>
<dbReference type="InterPro" id="IPR008271">
    <property type="entry name" value="Ser/Thr_kinase_AS"/>
</dbReference>
<gene>
    <name evidence="7" type="ORF">M427DRAFT_340850</name>
</gene>
<dbReference type="GO" id="GO:0004674">
    <property type="term" value="F:protein serine/threonine kinase activity"/>
    <property type="evidence" value="ECO:0007669"/>
    <property type="project" value="UniProtKB-KW"/>
</dbReference>
<evidence type="ECO:0000256" key="4">
    <source>
        <dbReference type="PROSITE-ProRule" id="PRU10141"/>
    </source>
</evidence>
<evidence type="ECO:0000256" key="5">
    <source>
        <dbReference type="RuleBase" id="RU000304"/>
    </source>
</evidence>
<evidence type="ECO:0000256" key="1">
    <source>
        <dbReference type="ARBA" id="ARBA00022527"/>
    </source>
</evidence>
<keyword evidence="3 4" id="KW-0067">ATP-binding</keyword>
<reference evidence="7 8" key="1">
    <citation type="journal article" date="2015" name="Genome Biol. Evol.">
        <title>Phylogenomic analyses indicate that early fungi evolved digesting cell walls of algal ancestors of land plants.</title>
        <authorList>
            <person name="Chang Y."/>
            <person name="Wang S."/>
            <person name="Sekimoto S."/>
            <person name="Aerts A.L."/>
            <person name="Choi C."/>
            <person name="Clum A."/>
            <person name="LaButti K.M."/>
            <person name="Lindquist E.A."/>
            <person name="Yee Ngan C."/>
            <person name="Ohm R.A."/>
            <person name="Salamov A.A."/>
            <person name="Grigoriev I.V."/>
            <person name="Spatafora J.W."/>
            <person name="Berbee M.L."/>
        </authorList>
    </citation>
    <scope>NUCLEOTIDE SEQUENCE [LARGE SCALE GENOMIC DNA]</scope>
    <source>
        <strain evidence="7 8">JEL478</strain>
    </source>
</reference>
<dbReference type="PANTHER" id="PTHR44329:SF298">
    <property type="entry name" value="MIXED LINEAGE KINASE DOMAIN-LIKE PROTEIN"/>
    <property type="match status" value="1"/>
</dbReference>
<evidence type="ECO:0000256" key="3">
    <source>
        <dbReference type="ARBA" id="ARBA00022840"/>
    </source>
</evidence>
<dbReference type="OrthoDB" id="5581784at2759"/>
<feature type="binding site" evidence="4">
    <location>
        <position position="52"/>
    </location>
    <ligand>
        <name>ATP</name>
        <dbReference type="ChEBI" id="CHEBI:30616"/>
    </ligand>
</feature>
<name>A0A139AC43_GONPJ</name>
<keyword evidence="8" id="KW-1185">Reference proteome</keyword>
<dbReference type="AlphaFoldDB" id="A0A139AC43"/>
<evidence type="ECO:0000313" key="8">
    <source>
        <dbReference type="Proteomes" id="UP000070544"/>
    </source>
</evidence>
<evidence type="ECO:0000313" key="7">
    <source>
        <dbReference type="EMBL" id="KXS14371.1"/>
    </source>
</evidence>
<dbReference type="Gene3D" id="1.10.510.10">
    <property type="entry name" value="Transferase(Phosphotransferase) domain 1"/>
    <property type="match status" value="1"/>
</dbReference>
<protein>
    <submittedName>
        <fullName evidence="7">Kinase-like protein</fullName>
    </submittedName>
</protein>
<dbReference type="InterPro" id="IPR001245">
    <property type="entry name" value="Ser-Thr/Tyr_kinase_cat_dom"/>
</dbReference>
<dbReference type="InterPro" id="IPR051681">
    <property type="entry name" value="Ser/Thr_Kinases-Pseudokinases"/>
</dbReference>
<evidence type="ECO:0000256" key="2">
    <source>
        <dbReference type="ARBA" id="ARBA00022741"/>
    </source>
</evidence>